<evidence type="ECO:0008006" key="3">
    <source>
        <dbReference type="Google" id="ProtNLM"/>
    </source>
</evidence>
<dbReference type="EMBL" id="JAGSOG010000806">
    <property type="protein sequence ID" value="MBR7839948.1"/>
    <property type="molecule type" value="Genomic_DNA"/>
</dbReference>
<evidence type="ECO:0000313" key="1">
    <source>
        <dbReference type="EMBL" id="MBR7839948.1"/>
    </source>
</evidence>
<dbReference type="Gene3D" id="2.60.40.10">
    <property type="entry name" value="Immunoglobulins"/>
    <property type="match status" value="1"/>
</dbReference>
<dbReference type="AlphaFoldDB" id="A0A941EYR9"/>
<feature type="non-terminal residue" evidence="1">
    <location>
        <position position="1"/>
    </location>
</feature>
<proteinExistence type="predicted"/>
<dbReference type="RefSeq" id="WP_212534324.1">
    <property type="nucleotide sequence ID" value="NZ_JAGSOG010000806.1"/>
</dbReference>
<name>A0A941EYR9_9ACTN</name>
<gene>
    <name evidence="1" type="ORF">KDL01_42335</name>
</gene>
<dbReference type="Proteomes" id="UP000675781">
    <property type="component" value="Unassembled WGS sequence"/>
</dbReference>
<reference evidence="1" key="1">
    <citation type="submission" date="2021-04" db="EMBL/GenBank/DDBJ databases">
        <title>Genome based classification of Actinospica acidithermotolerans sp. nov., an actinobacterium isolated from an Indonesian hot spring.</title>
        <authorList>
            <person name="Kusuma A.B."/>
            <person name="Putra K.E."/>
            <person name="Nafisah S."/>
            <person name="Loh J."/>
            <person name="Nouioui I."/>
            <person name="Goodfellow M."/>
        </authorList>
    </citation>
    <scope>NUCLEOTIDE SEQUENCE</scope>
    <source>
        <strain evidence="1">CSCA 57</strain>
    </source>
</reference>
<sequence length="139" mass="13416">ALVAADGTWSTTVPGVPVGGYTASVTQALGGDVSAAVTRAFSVVAGTGLTITSPTSGTQYRLPGADSTRDVTVSGAGQAGAPVAVTLGGGRDLTTTVAPNGTWSVTFPALPVATYTATATQTVGGAVSAPQTTDFTLVA</sequence>
<accession>A0A941EYR9</accession>
<dbReference type="GO" id="GO:0005975">
    <property type="term" value="P:carbohydrate metabolic process"/>
    <property type="evidence" value="ECO:0007669"/>
    <property type="project" value="UniProtKB-ARBA"/>
</dbReference>
<organism evidence="1 2">
    <name type="scientific">Actinospica durhamensis</name>
    <dbReference type="NCBI Taxonomy" id="1508375"/>
    <lineage>
        <taxon>Bacteria</taxon>
        <taxon>Bacillati</taxon>
        <taxon>Actinomycetota</taxon>
        <taxon>Actinomycetes</taxon>
        <taxon>Catenulisporales</taxon>
        <taxon>Actinospicaceae</taxon>
        <taxon>Actinospica</taxon>
    </lineage>
</organism>
<feature type="non-terminal residue" evidence="1">
    <location>
        <position position="139"/>
    </location>
</feature>
<evidence type="ECO:0000313" key="2">
    <source>
        <dbReference type="Proteomes" id="UP000675781"/>
    </source>
</evidence>
<keyword evidence="2" id="KW-1185">Reference proteome</keyword>
<dbReference type="InterPro" id="IPR013783">
    <property type="entry name" value="Ig-like_fold"/>
</dbReference>
<comment type="caution">
    <text evidence="1">The sequence shown here is derived from an EMBL/GenBank/DDBJ whole genome shotgun (WGS) entry which is preliminary data.</text>
</comment>
<protein>
    <recommendedName>
        <fullName evidence="3">Bacterial Ig-like domain-containing protein</fullName>
    </recommendedName>
</protein>